<protein>
    <submittedName>
        <fullName evidence="2">Uncharacterized protein</fullName>
    </submittedName>
</protein>
<evidence type="ECO:0000256" key="1">
    <source>
        <dbReference type="SAM" id="MobiDB-lite"/>
    </source>
</evidence>
<evidence type="ECO:0000313" key="3">
    <source>
        <dbReference type="Proteomes" id="UP000825935"/>
    </source>
</evidence>
<comment type="caution">
    <text evidence="2">The sequence shown here is derived from an EMBL/GenBank/DDBJ whole genome shotgun (WGS) entry which is preliminary data.</text>
</comment>
<dbReference type="EMBL" id="CM035443">
    <property type="protein sequence ID" value="KAH7278349.1"/>
    <property type="molecule type" value="Genomic_DNA"/>
</dbReference>
<evidence type="ECO:0000313" key="2">
    <source>
        <dbReference type="EMBL" id="KAH7278349.1"/>
    </source>
</evidence>
<name>A0A8T2Q3W5_CERRI</name>
<dbReference type="AlphaFoldDB" id="A0A8T2Q3W5"/>
<proteinExistence type="predicted"/>
<gene>
    <name evidence="2" type="ORF">KP509_38G037300</name>
</gene>
<dbReference type="Proteomes" id="UP000825935">
    <property type="component" value="Chromosome 38"/>
</dbReference>
<accession>A0A8T2Q3W5</accession>
<reference evidence="2" key="1">
    <citation type="submission" date="2021-08" db="EMBL/GenBank/DDBJ databases">
        <title>WGS assembly of Ceratopteris richardii.</title>
        <authorList>
            <person name="Marchant D.B."/>
            <person name="Chen G."/>
            <person name="Jenkins J."/>
            <person name="Shu S."/>
            <person name="Leebens-Mack J."/>
            <person name="Grimwood J."/>
            <person name="Schmutz J."/>
            <person name="Soltis P."/>
            <person name="Soltis D."/>
            <person name="Chen Z.-H."/>
        </authorList>
    </citation>
    <scope>NUCLEOTIDE SEQUENCE</scope>
    <source>
        <strain evidence="2">Whitten #5841</strain>
        <tissue evidence="2">Leaf</tissue>
    </source>
</reference>
<feature type="region of interest" description="Disordered" evidence="1">
    <location>
        <begin position="1"/>
        <end position="51"/>
    </location>
</feature>
<keyword evidence="3" id="KW-1185">Reference proteome</keyword>
<organism evidence="2 3">
    <name type="scientific">Ceratopteris richardii</name>
    <name type="common">Triangle waterfern</name>
    <dbReference type="NCBI Taxonomy" id="49495"/>
    <lineage>
        <taxon>Eukaryota</taxon>
        <taxon>Viridiplantae</taxon>
        <taxon>Streptophyta</taxon>
        <taxon>Embryophyta</taxon>
        <taxon>Tracheophyta</taxon>
        <taxon>Polypodiopsida</taxon>
        <taxon>Polypodiidae</taxon>
        <taxon>Polypodiales</taxon>
        <taxon>Pteridineae</taxon>
        <taxon>Pteridaceae</taxon>
        <taxon>Parkerioideae</taxon>
        <taxon>Ceratopteris</taxon>
    </lineage>
</organism>
<sequence>MGCGGSKDCAAEESYTEPKKTQIEFSDGQPERGPSTNVCTHPPTGTQHGRIPREAADVVEQRDTLMDQDGNGTDAHFLVHEDDDNHDTIPSEVREYDSDESEYLENKPSIVQAIHNQSKRVDGDRTAQGLKEPLRKTPLGELSIRSNGKLDMKRDHNCTFPLHCSSPRYKGGYYMGITPSRPSMKPSSSPLYTDMLKNVSPIHAWYPNDPIASSKDIVNQRWSKEARSPDNGDRLKDMNQLLKRFEKATESVDMPTTPRTYSWYSKLLENIEYGDIDSILVLDEDVHETVMRKTSNSETEKTHADHCEYDNVDL</sequence>
<feature type="compositionally biased region" description="Polar residues" evidence="1">
    <location>
        <begin position="34"/>
        <end position="47"/>
    </location>
</feature>